<name>A0A9W8XPS7_9PLEO</name>
<dbReference type="Proteomes" id="UP001140513">
    <property type="component" value="Unassembled WGS sequence"/>
</dbReference>
<organism evidence="2 3">
    <name type="scientific">Didymosphaeria variabile</name>
    <dbReference type="NCBI Taxonomy" id="1932322"/>
    <lineage>
        <taxon>Eukaryota</taxon>
        <taxon>Fungi</taxon>
        <taxon>Dikarya</taxon>
        <taxon>Ascomycota</taxon>
        <taxon>Pezizomycotina</taxon>
        <taxon>Dothideomycetes</taxon>
        <taxon>Pleosporomycetidae</taxon>
        <taxon>Pleosporales</taxon>
        <taxon>Massarineae</taxon>
        <taxon>Didymosphaeriaceae</taxon>
        <taxon>Didymosphaeria</taxon>
    </lineage>
</organism>
<feature type="compositionally biased region" description="Basic and acidic residues" evidence="1">
    <location>
        <begin position="395"/>
        <end position="422"/>
    </location>
</feature>
<feature type="compositionally biased region" description="Polar residues" evidence="1">
    <location>
        <begin position="467"/>
        <end position="476"/>
    </location>
</feature>
<reference evidence="2" key="1">
    <citation type="submission" date="2022-10" db="EMBL/GenBank/DDBJ databases">
        <title>Tapping the CABI collections for fungal endophytes: first genome assemblies for Collariella, Neodidymelliopsis, Ascochyta clinopodiicola, Didymella pomorum, Didymosphaeria variabile, Neocosmospora piperis and Neocucurbitaria cava.</title>
        <authorList>
            <person name="Hill R."/>
        </authorList>
    </citation>
    <scope>NUCLEOTIDE SEQUENCE</scope>
    <source>
        <strain evidence="2">IMI 356815</strain>
    </source>
</reference>
<evidence type="ECO:0000256" key="1">
    <source>
        <dbReference type="SAM" id="MobiDB-lite"/>
    </source>
</evidence>
<gene>
    <name evidence="2" type="ORF">N0V89_004630</name>
</gene>
<feature type="compositionally biased region" description="Pro residues" evidence="1">
    <location>
        <begin position="126"/>
        <end position="139"/>
    </location>
</feature>
<feature type="region of interest" description="Disordered" evidence="1">
    <location>
        <begin position="120"/>
        <end position="255"/>
    </location>
</feature>
<feature type="compositionally biased region" description="Basic and acidic residues" evidence="1">
    <location>
        <begin position="533"/>
        <end position="551"/>
    </location>
</feature>
<dbReference type="RefSeq" id="XP_056073721.1">
    <property type="nucleotide sequence ID" value="XM_056213413.1"/>
</dbReference>
<feature type="region of interest" description="Disordered" evidence="1">
    <location>
        <begin position="270"/>
        <end position="499"/>
    </location>
</feature>
<dbReference type="GeneID" id="80908160"/>
<feature type="region of interest" description="Disordered" evidence="1">
    <location>
        <begin position="567"/>
        <end position="586"/>
    </location>
</feature>
<sequence length="662" mass="74323">MQALAKMNQNPRKTVKDTLMNLKSDSARRVIDALVQEQNAKLSESDSTSEWIIAGLDMQKEIVKQWPSQKSVIKSIEVILKTEPAPFAQDFDDDDRFEDGGAHLQQAHRNVHQHGPAMVHNEPQVVRPPPPMGNQPMPMPMHGHEREPTPARQELPFPPHHGQGGHMQGQLGHHHGQGGHVHGQGGHHHGQQPHGLAPGPQHPGGGQQAAVIPPPPPHGGQGIPIKHTQVVAPPFDPQQPRAMPGGFPEPVPQFIPPEIVLDPRVLKHQKSKSKSLRQEFQEVYEPESESDISGSDGSHFSSRSVEDGAYGFIERSRSRGRNKSKTRSRGRSAIRSRSNGRDRMPKVYKVKKSHGRSRSDIEVVHEDKHSPPSKNSSPRSSGSAVPTQQIFNIHIDNDNDRERERKKDRGREVHAADYDSRRNSNPMVPPAFSNPMYTKRDKFDTHPMSRHSSVGGSDTGSSVIDGNSSIYTSDDSVFSEPPRPRMHSRTTSEVGGGLHLRSRNMPITRNEAFAPAYHEAQRRQKLRFEADDYPPHRGRGSLHEDYAEPHHSTSYGRPSIPARHHSVQMNNPFDPRYAGQPSRSYTGYPSQPYQQRYIAESGPDAFDFRMMADQLGAVEHMNHSRRSGLPHRRNSYRGRMAPEVDEWAYRPRVEAYSGYRHV</sequence>
<proteinExistence type="predicted"/>
<accession>A0A9W8XPS7</accession>
<comment type="caution">
    <text evidence="2">The sequence shown here is derived from an EMBL/GenBank/DDBJ whole genome shotgun (WGS) entry which is preliminary data.</text>
</comment>
<feature type="compositionally biased region" description="Low complexity" evidence="1">
    <location>
        <begin position="372"/>
        <end position="383"/>
    </location>
</feature>
<dbReference type="AlphaFoldDB" id="A0A9W8XPS7"/>
<feature type="compositionally biased region" description="Low complexity" evidence="1">
    <location>
        <begin position="452"/>
        <end position="466"/>
    </location>
</feature>
<evidence type="ECO:0000313" key="3">
    <source>
        <dbReference type="Proteomes" id="UP001140513"/>
    </source>
</evidence>
<feature type="compositionally biased region" description="Basic and acidic residues" evidence="1">
    <location>
        <begin position="357"/>
        <end position="370"/>
    </location>
</feature>
<protein>
    <submittedName>
        <fullName evidence="2">Uncharacterized protein</fullName>
    </submittedName>
</protein>
<keyword evidence="3" id="KW-1185">Reference proteome</keyword>
<evidence type="ECO:0000313" key="2">
    <source>
        <dbReference type="EMBL" id="KAJ4356595.1"/>
    </source>
</evidence>
<feature type="compositionally biased region" description="Low complexity" evidence="1">
    <location>
        <begin position="291"/>
        <end position="303"/>
    </location>
</feature>
<feature type="compositionally biased region" description="Basic and acidic residues" evidence="1">
    <location>
        <begin position="438"/>
        <end position="447"/>
    </location>
</feature>
<feature type="compositionally biased region" description="Basic residues" evidence="1">
    <location>
        <begin position="318"/>
        <end position="334"/>
    </location>
</feature>
<feature type="region of interest" description="Disordered" evidence="1">
    <location>
        <begin position="533"/>
        <end position="561"/>
    </location>
</feature>
<dbReference type="EMBL" id="JAPEUX010000003">
    <property type="protein sequence ID" value="KAJ4356595.1"/>
    <property type="molecule type" value="Genomic_DNA"/>
</dbReference>
<dbReference type="OrthoDB" id="3791063at2759"/>
<feature type="compositionally biased region" description="Basic residues" evidence="1">
    <location>
        <begin position="346"/>
        <end position="356"/>
    </location>
</feature>